<dbReference type="Proteomes" id="UP000649617">
    <property type="component" value="Unassembled WGS sequence"/>
</dbReference>
<organism evidence="1 2">
    <name type="scientific">Symbiodinium pilosum</name>
    <name type="common">Dinoflagellate</name>
    <dbReference type="NCBI Taxonomy" id="2952"/>
    <lineage>
        <taxon>Eukaryota</taxon>
        <taxon>Sar</taxon>
        <taxon>Alveolata</taxon>
        <taxon>Dinophyceae</taxon>
        <taxon>Suessiales</taxon>
        <taxon>Symbiodiniaceae</taxon>
        <taxon>Symbiodinium</taxon>
    </lineage>
</organism>
<dbReference type="OrthoDB" id="447338at2759"/>
<dbReference type="AlphaFoldDB" id="A0A812UE50"/>
<protein>
    <submittedName>
        <fullName evidence="1">HMCN1 protein</fullName>
    </submittedName>
</protein>
<name>A0A812UE50_SYMPI</name>
<reference evidence="1" key="1">
    <citation type="submission" date="2021-02" db="EMBL/GenBank/DDBJ databases">
        <authorList>
            <person name="Dougan E. K."/>
            <person name="Rhodes N."/>
            <person name="Thang M."/>
            <person name="Chan C."/>
        </authorList>
    </citation>
    <scope>NUCLEOTIDE SEQUENCE</scope>
</reference>
<accession>A0A812UE50</accession>
<sequence length="425" mass="48427">MESIHAHIYFLSSGLSTTKFTLEEVLSSMQDRNRDYKHNVWSLHRMYAHRCYAPRLMQSKFGQGFLRLQRGDPRVCDTGACNASFFGSGVRGSMPAVLLQGHKRLHEYQSNQGHRPALWKPGGNEADCRAASSHLLLQEFVGQDFLGVSGAWKACLLLQGEVYMRRADQRLFLSLGYRGHAAVGYQIEQRNDDLFYIVDNATESTLACRSNLQLMVQTRLGEPGSQEANDEEFVFVPTEVRIATNTTVVRFNEKQLGHKSRIMSLLGKFFPQMPDNEKKLRLSCILDKDVGTEAPYEDIVREALHKLDPSDKVPFAGLADKLESQHRSALIMKRLNADDRKEMEEATPQMVKDLRPPECPEYAYLYFQPQNNGFLASWPDDDPNKKPLRTFKAITDKVTPKQALQHCVNFLYKHYHKGGGVLRLK</sequence>
<proteinExistence type="predicted"/>
<evidence type="ECO:0000313" key="2">
    <source>
        <dbReference type="Proteomes" id="UP000649617"/>
    </source>
</evidence>
<comment type="caution">
    <text evidence="1">The sequence shown here is derived from an EMBL/GenBank/DDBJ whole genome shotgun (WGS) entry which is preliminary data.</text>
</comment>
<dbReference type="EMBL" id="CAJNIZ010037768">
    <property type="protein sequence ID" value="CAE7572946.1"/>
    <property type="molecule type" value="Genomic_DNA"/>
</dbReference>
<gene>
    <name evidence="1" type="primary">HMCN1</name>
    <name evidence="1" type="ORF">SPIL2461_LOCUS15434</name>
</gene>
<evidence type="ECO:0000313" key="1">
    <source>
        <dbReference type="EMBL" id="CAE7572946.1"/>
    </source>
</evidence>
<keyword evidence="2" id="KW-1185">Reference proteome</keyword>
<feature type="non-terminal residue" evidence="1">
    <location>
        <position position="425"/>
    </location>
</feature>